<feature type="transmembrane region" description="Helical" evidence="1">
    <location>
        <begin position="49"/>
        <end position="75"/>
    </location>
</feature>
<reference evidence="3" key="2">
    <citation type="submission" date="2018-07" db="EMBL/GenBank/DDBJ databases">
        <authorList>
            <person name="Quirk P.G."/>
            <person name="Krulwich T.A."/>
        </authorList>
    </citation>
    <scope>NUCLEOTIDE SEQUENCE</scope>
</reference>
<evidence type="ECO:0000313" key="3">
    <source>
        <dbReference type="EMBL" id="SSX28825.1"/>
    </source>
</evidence>
<evidence type="ECO:0000313" key="2">
    <source>
        <dbReference type="EMBL" id="SSX08914.1"/>
    </source>
</evidence>
<keyword evidence="1" id="KW-0812">Transmembrane</keyword>
<organism evidence="3">
    <name type="scientific">Culicoides sonorensis</name>
    <name type="common">Biting midge</name>
    <dbReference type="NCBI Taxonomy" id="179676"/>
    <lineage>
        <taxon>Eukaryota</taxon>
        <taxon>Metazoa</taxon>
        <taxon>Ecdysozoa</taxon>
        <taxon>Arthropoda</taxon>
        <taxon>Hexapoda</taxon>
        <taxon>Insecta</taxon>
        <taxon>Pterygota</taxon>
        <taxon>Neoptera</taxon>
        <taxon>Endopterygota</taxon>
        <taxon>Diptera</taxon>
        <taxon>Nematocera</taxon>
        <taxon>Chironomoidea</taxon>
        <taxon>Ceratopogonidae</taxon>
        <taxon>Ceratopogoninae</taxon>
        <taxon>Culicoides</taxon>
        <taxon>Monoculicoides</taxon>
    </lineage>
</organism>
<keyword evidence="1" id="KW-0472">Membrane</keyword>
<accession>A0A336MEU0</accession>
<evidence type="ECO:0000256" key="1">
    <source>
        <dbReference type="SAM" id="Phobius"/>
    </source>
</evidence>
<dbReference type="EMBL" id="UFQS01001086">
    <property type="protein sequence ID" value="SSX08914.1"/>
    <property type="molecule type" value="Genomic_DNA"/>
</dbReference>
<dbReference type="AlphaFoldDB" id="A0A336MEU0"/>
<feature type="transmembrane region" description="Helical" evidence="1">
    <location>
        <begin position="20"/>
        <end position="43"/>
    </location>
</feature>
<proteinExistence type="predicted"/>
<dbReference type="EMBL" id="UFQT01001086">
    <property type="protein sequence ID" value="SSX28825.1"/>
    <property type="molecule type" value="Genomic_DNA"/>
</dbReference>
<sequence length="77" mass="8296">MDCLASLPKMKDTGCKCISFRVGTFIFSVLHLILYIATGVILYDLDPNMHFPIICIFTIASIGATSAILGAILVCSI</sequence>
<dbReference type="VEuPathDB" id="VectorBase:CSON000522"/>
<reference evidence="2" key="1">
    <citation type="submission" date="2018-04" db="EMBL/GenBank/DDBJ databases">
        <authorList>
            <person name="Go L.Y."/>
            <person name="Mitchell J.A."/>
        </authorList>
    </citation>
    <scope>NUCLEOTIDE SEQUENCE</scope>
    <source>
        <tissue evidence="2">Whole organism</tissue>
    </source>
</reference>
<keyword evidence="1" id="KW-1133">Transmembrane helix</keyword>
<protein>
    <submittedName>
        <fullName evidence="3">CSON000522 protein</fullName>
    </submittedName>
</protein>
<gene>
    <name evidence="3" type="primary">CSON000522</name>
</gene>
<name>A0A336MEU0_CULSO</name>